<sequence>MAAATCERSRDSLAGSIQVSNDAREIRYWIREEGATEVSGARPPRLRAFLHPSSLLFKENSYACPYVMYSDKMVQQQSNPRHPTKLVLTGCSEASVYALLLFGGDLQVNHKEAEVAVDGWADFAGGSTTVVAMIQRLRAAIDALLLRKVQDPSEVLSGDPVAQCVVTLLTTDGLG</sequence>
<feature type="domain" description="RNA helicase C-terminal" evidence="3">
    <location>
        <begin position="115"/>
        <end position="171"/>
    </location>
</feature>
<reference evidence="4" key="1">
    <citation type="submission" date="2021-02" db="EMBL/GenBank/DDBJ databases">
        <authorList>
            <person name="Dougan E. K."/>
            <person name="Rhodes N."/>
            <person name="Thang M."/>
            <person name="Chan C."/>
        </authorList>
    </citation>
    <scope>NUCLEOTIDE SEQUENCE</scope>
</reference>
<accession>A0A812NX33</accession>
<proteinExistence type="predicted"/>
<dbReference type="AlphaFoldDB" id="A0A812NX33"/>
<keyword evidence="5" id="KW-1185">Reference proteome</keyword>
<name>A0A812NX33_9DINO</name>
<dbReference type="InterPro" id="IPR059023">
    <property type="entry name" value="RNA_hel_CTD"/>
</dbReference>
<dbReference type="EMBL" id="CAJNDS010002125">
    <property type="protein sequence ID" value="CAE7340523.1"/>
    <property type="molecule type" value="Genomic_DNA"/>
</dbReference>
<comment type="caution">
    <text evidence="4">The sequence shown here is derived from an EMBL/GenBank/DDBJ whole genome shotgun (WGS) entry which is preliminary data.</text>
</comment>
<organism evidence="4 5">
    <name type="scientific">Symbiodinium natans</name>
    <dbReference type="NCBI Taxonomy" id="878477"/>
    <lineage>
        <taxon>Eukaryota</taxon>
        <taxon>Sar</taxon>
        <taxon>Alveolata</taxon>
        <taxon>Dinophyceae</taxon>
        <taxon>Suessiales</taxon>
        <taxon>Symbiodiniaceae</taxon>
        <taxon>Symbiodinium</taxon>
    </lineage>
</organism>
<dbReference type="Pfam" id="PF26026">
    <property type="entry name" value="RNA_hel_CTD"/>
    <property type="match status" value="1"/>
</dbReference>
<evidence type="ECO:0000256" key="2">
    <source>
        <dbReference type="ARBA" id="ARBA00022806"/>
    </source>
</evidence>
<keyword evidence="2" id="KW-0067">ATP-binding</keyword>
<keyword evidence="1" id="KW-0378">Hydrolase</keyword>
<protein>
    <submittedName>
        <fullName evidence="4">DHX57 protein</fullName>
    </submittedName>
</protein>
<keyword evidence="2" id="KW-0347">Helicase</keyword>
<evidence type="ECO:0000256" key="1">
    <source>
        <dbReference type="ARBA" id="ARBA00022801"/>
    </source>
</evidence>
<keyword evidence="2" id="KW-0547">Nucleotide-binding</keyword>
<gene>
    <name evidence="4" type="primary">DHX57</name>
    <name evidence="4" type="ORF">SNAT2548_LOCUS17815</name>
</gene>
<evidence type="ECO:0000313" key="4">
    <source>
        <dbReference type="EMBL" id="CAE7340523.1"/>
    </source>
</evidence>
<evidence type="ECO:0000313" key="5">
    <source>
        <dbReference type="Proteomes" id="UP000604046"/>
    </source>
</evidence>
<evidence type="ECO:0000259" key="3">
    <source>
        <dbReference type="Pfam" id="PF26026"/>
    </source>
</evidence>
<dbReference type="Proteomes" id="UP000604046">
    <property type="component" value="Unassembled WGS sequence"/>
</dbReference>
<dbReference type="OrthoDB" id="5600252at2759"/>